<protein>
    <submittedName>
        <fullName evidence="3">Alpha/beta hydrolase</fullName>
    </submittedName>
</protein>
<dbReference type="PANTHER" id="PTHR43433:SF5">
    <property type="entry name" value="AB HYDROLASE-1 DOMAIN-CONTAINING PROTEIN"/>
    <property type="match status" value="1"/>
</dbReference>
<feature type="chain" id="PRO_5016602566" evidence="1">
    <location>
        <begin position="24"/>
        <end position="288"/>
    </location>
</feature>
<dbReference type="RefSeq" id="WP_112747546.1">
    <property type="nucleotide sequence ID" value="NZ_QMFY01000006.1"/>
</dbReference>
<evidence type="ECO:0000256" key="1">
    <source>
        <dbReference type="SAM" id="SignalP"/>
    </source>
</evidence>
<gene>
    <name evidence="3" type="ORF">DQQ10_14295</name>
</gene>
<dbReference type="GO" id="GO:0004806">
    <property type="term" value="F:triacylglycerol lipase activity"/>
    <property type="evidence" value="ECO:0007669"/>
    <property type="project" value="TreeGrafter"/>
</dbReference>
<name>A0A364Y4L3_9BACT</name>
<evidence type="ECO:0000259" key="2">
    <source>
        <dbReference type="Pfam" id="PF00561"/>
    </source>
</evidence>
<dbReference type="InterPro" id="IPR050471">
    <property type="entry name" value="AB_hydrolase"/>
</dbReference>
<dbReference type="GO" id="GO:0046503">
    <property type="term" value="P:glycerolipid catabolic process"/>
    <property type="evidence" value="ECO:0007669"/>
    <property type="project" value="TreeGrafter"/>
</dbReference>
<dbReference type="InterPro" id="IPR000073">
    <property type="entry name" value="AB_hydrolase_1"/>
</dbReference>
<dbReference type="Proteomes" id="UP000251889">
    <property type="component" value="Unassembled WGS sequence"/>
</dbReference>
<comment type="caution">
    <text evidence="3">The sequence shown here is derived from an EMBL/GenBank/DDBJ whole genome shotgun (WGS) entry which is preliminary data.</text>
</comment>
<feature type="signal peptide" evidence="1">
    <location>
        <begin position="1"/>
        <end position="23"/>
    </location>
</feature>
<keyword evidence="3" id="KW-0378">Hydrolase</keyword>
<evidence type="ECO:0000313" key="4">
    <source>
        <dbReference type="Proteomes" id="UP000251889"/>
    </source>
</evidence>
<dbReference type="SUPFAM" id="SSF53474">
    <property type="entry name" value="alpha/beta-Hydrolases"/>
    <property type="match status" value="1"/>
</dbReference>
<evidence type="ECO:0000313" key="3">
    <source>
        <dbReference type="EMBL" id="RAW00745.1"/>
    </source>
</evidence>
<dbReference type="Pfam" id="PF00561">
    <property type="entry name" value="Abhydrolase_1"/>
    <property type="match status" value="1"/>
</dbReference>
<reference evidence="3 4" key="1">
    <citation type="submission" date="2018-06" db="EMBL/GenBank/DDBJ databases">
        <title>Chryseolinea flavus sp. nov., a member of the phylum Bacteroidetes isolated from soil.</title>
        <authorList>
            <person name="Li Y."/>
            <person name="Wang J."/>
        </authorList>
    </citation>
    <scope>NUCLEOTIDE SEQUENCE [LARGE SCALE GENOMIC DNA]</scope>
    <source>
        <strain evidence="3 4">SDU1-6</strain>
    </source>
</reference>
<feature type="domain" description="AB hydrolase-1" evidence="2">
    <location>
        <begin position="51"/>
        <end position="154"/>
    </location>
</feature>
<keyword evidence="1" id="KW-0732">Signal</keyword>
<dbReference type="PRINTS" id="PR00111">
    <property type="entry name" value="ABHYDROLASE"/>
</dbReference>
<keyword evidence="4" id="KW-1185">Reference proteome</keyword>
<dbReference type="OrthoDB" id="2247630at2"/>
<dbReference type="InterPro" id="IPR029058">
    <property type="entry name" value="AB_hydrolase_fold"/>
</dbReference>
<organism evidence="3 4">
    <name type="scientific">Pseudochryseolinea flava</name>
    <dbReference type="NCBI Taxonomy" id="2059302"/>
    <lineage>
        <taxon>Bacteria</taxon>
        <taxon>Pseudomonadati</taxon>
        <taxon>Bacteroidota</taxon>
        <taxon>Cytophagia</taxon>
        <taxon>Cytophagales</taxon>
        <taxon>Fulvivirgaceae</taxon>
        <taxon>Pseudochryseolinea</taxon>
    </lineage>
</organism>
<dbReference type="EMBL" id="QMFY01000006">
    <property type="protein sequence ID" value="RAW00745.1"/>
    <property type="molecule type" value="Genomic_DNA"/>
</dbReference>
<sequence length="288" mass="32416">MKILITWCVALCASTLLSIPSLSQQTQAFKSGYVNVNGLKMYYETHGQGEPMILLHGAYQSIDKMFRNVIAKYAGSRQVIAFEFQGHGRTADIDRDITYENLATDAYHLLEHLKIDSADVFAFSMGSNVGIQLAIQHPEKVKKMVLISGAYSHEGYQPSYTAIVPSLTPSMFEGSTFKKEYDSLSPRPDKFPVLVARMKKLDLAPFNWEKAYVKIKNPMFLIYADNDVVTLSHVNDMVTKVGGNVMGDMDPWPRVRLAVVPNCSHVGLMTRFKSIYPMIDEFLQQGKR</sequence>
<dbReference type="PANTHER" id="PTHR43433">
    <property type="entry name" value="HYDROLASE, ALPHA/BETA FOLD FAMILY PROTEIN"/>
    <property type="match status" value="1"/>
</dbReference>
<dbReference type="Gene3D" id="3.40.50.1820">
    <property type="entry name" value="alpha/beta hydrolase"/>
    <property type="match status" value="1"/>
</dbReference>
<accession>A0A364Y4L3</accession>
<proteinExistence type="predicted"/>
<dbReference type="AlphaFoldDB" id="A0A364Y4L3"/>